<dbReference type="GO" id="GO:0016832">
    <property type="term" value="F:aldehyde-lyase activity"/>
    <property type="evidence" value="ECO:0007669"/>
    <property type="project" value="TreeGrafter"/>
</dbReference>
<dbReference type="RefSeq" id="WP_071136257.1">
    <property type="nucleotide sequence ID" value="NZ_DUQN01000017.1"/>
</dbReference>
<dbReference type="InterPro" id="IPR050197">
    <property type="entry name" value="Aldolase_class_II_sugar_metab"/>
</dbReference>
<dbReference type="STRING" id="1642646.ING2E5A_0784"/>
<keyword evidence="5" id="KW-0479">Metal-binding</keyword>
<evidence type="ECO:0000259" key="9">
    <source>
        <dbReference type="SMART" id="SM01007"/>
    </source>
</evidence>
<dbReference type="InterPro" id="IPR036409">
    <property type="entry name" value="Aldolase_II/adducin_N_sf"/>
</dbReference>
<dbReference type="GO" id="GO:0005829">
    <property type="term" value="C:cytosol"/>
    <property type="evidence" value="ECO:0007669"/>
    <property type="project" value="TreeGrafter"/>
</dbReference>
<keyword evidence="6" id="KW-0862">Zinc</keyword>
<evidence type="ECO:0000313" key="11">
    <source>
        <dbReference type="Proteomes" id="UP000178485"/>
    </source>
</evidence>
<dbReference type="PANTHER" id="PTHR22789:SF8">
    <property type="entry name" value="L-RIBULOSE-5-PHOSPHATE 4-EPIMERASE SGBE"/>
    <property type="match status" value="1"/>
</dbReference>
<gene>
    <name evidence="10" type="primary">araD</name>
    <name evidence="10" type="ORF">ING2E5A_0784</name>
</gene>
<organism evidence="10 11">
    <name type="scientific">Petrimonas mucosa</name>
    <dbReference type="NCBI Taxonomy" id="1642646"/>
    <lineage>
        <taxon>Bacteria</taxon>
        <taxon>Pseudomonadati</taxon>
        <taxon>Bacteroidota</taxon>
        <taxon>Bacteroidia</taxon>
        <taxon>Bacteroidales</taxon>
        <taxon>Dysgonomonadaceae</taxon>
        <taxon>Petrimonas</taxon>
    </lineage>
</organism>
<comment type="catalytic activity">
    <reaction evidence="1">
        <text>L-ribulose 5-phosphate = D-xylulose 5-phosphate</text>
        <dbReference type="Rhea" id="RHEA:22368"/>
        <dbReference type="ChEBI" id="CHEBI:57737"/>
        <dbReference type="ChEBI" id="CHEBI:58226"/>
        <dbReference type="EC" id="5.1.3.4"/>
    </reaction>
</comment>
<evidence type="ECO:0000256" key="3">
    <source>
        <dbReference type="ARBA" id="ARBA00010037"/>
    </source>
</evidence>
<evidence type="ECO:0000256" key="1">
    <source>
        <dbReference type="ARBA" id="ARBA00001726"/>
    </source>
</evidence>
<proteinExistence type="inferred from homology"/>
<dbReference type="PANTHER" id="PTHR22789">
    <property type="entry name" value="FUCULOSE PHOSPHATE ALDOLASE"/>
    <property type="match status" value="1"/>
</dbReference>
<dbReference type="NCBIfam" id="NF006047">
    <property type="entry name" value="PRK08193.1"/>
    <property type="match status" value="1"/>
</dbReference>
<keyword evidence="8" id="KW-0119">Carbohydrate metabolism</keyword>
<dbReference type="GO" id="GO:0008742">
    <property type="term" value="F:L-ribulose-phosphate 4-epimerase activity"/>
    <property type="evidence" value="ECO:0007669"/>
    <property type="project" value="UniProtKB-EC"/>
</dbReference>
<evidence type="ECO:0000256" key="2">
    <source>
        <dbReference type="ARBA" id="ARBA00001947"/>
    </source>
</evidence>
<evidence type="ECO:0000256" key="5">
    <source>
        <dbReference type="ARBA" id="ARBA00022723"/>
    </source>
</evidence>
<accession>A0A1G4G531</accession>
<protein>
    <recommendedName>
        <fullName evidence="4">L-ribulose-5-phosphate 4-epimerase</fullName>
        <ecNumber evidence="4">5.1.3.4</ecNumber>
    </recommendedName>
</protein>
<dbReference type="NCBIfam" id="NF009003">
    <property type="entry name" value="PRK12348.1"/>
    <property type="match status" value="1"/>
</dbReference>
<dbReference type="Proteomes" id="UP000178485">
    <property type="component" value="Chromosome i"/>
</dbReference>
<evidence type="ECO:0000256" key="6">
    <source>
        <dbReference type="ARBA" id="ARBA00022833"/>
    </source>
</evidence>
<dbReference type="GO" id="GO:0046872">
    <property type="term" value="F:metal ion binding"/>
    <property type="evidence" value="ECO:0007669"/>
    <property type="project" value="UniProtKB-KW"/>
</dbReference>
<evidence type="ECO:0000256" key="7">
    <source>
        <dbReference type="ARBA" id="ARBA00023235"/>
    </source>
</evidence>
<reference evidence="10 11" key="1">
    <citation type="submission" date="2016-08" db="EMBL/GenBank/DDBJ databases">
        <authorList>
            <person name="Seilhamer J.J."/>
        </authorList>
    </citation>
    <scope>NUCLEOTIDE SEQUENCE [LARGE SCALE GENOMIC DNA]</scope>
    <source>
        <strain evidence="10">ING2-E5A</strain>
    </source>
</reference>
<dbReference type="FunFam" id="3.40.225.10:FF:000001">
    <property type="entry name" value="L-ribulose-5-phosphate 4-epimerase UlaF"/>
    <property type="match status" value="1"/>
</dbReference>
<dbReference type="SUPFAM" id="SSF53639">
    <property type="entry name" value="AraD/HMP-PK domain-like"/>
    <property type="match status" value="1"/>
</dbReference>
<comment type="cofactor">
    <cofactor evidence="2">
        <name>Zn(2+)</name>
        <dbReference type="ChEBI" id="CHEBI:29105"/>
    </cofactor>
</comment>
<sequence>MVEDYKLSVYSANMELVKSGLVTFTWGNASAIDRAKGLVIIKPSGVAYDMMSPEDMTVVDLEGRIVEGRLKPSSDTPTHLVLYKAFPEIGGIAHFHSEFATSWAQAGTDIPLLGTTHADYFAGDVPCTREMTDKEIRGDYERETGNVIVERFTSGLLDPLQIPGVLVKNHGPFTWGESVAEAVFHAAVLEQVSKIAYFSHTLNRHYSMNSSLAEKHYSRKHGTGKYYGQ</sequence>
<comment type="similarity">
    <text evidence="3">Belongs to the aldolase class II family. AraD/FucA subfamily.</text>
</comment>
<feature type="domain" description="Class II aldolase/adducin N-terminal" evidence="9">
    <location>
        <begin position="7"/>
        <end position="197"/>
    </location>
</feature>
<dbReference type="KEGG" id="pmuc:ING2E5A_0784"/>
<dbReference type="InterPro" id="IPR001303">
    <property type="entry name" value="Aldolase_II/adducin_N"/>
</dbReference>
<dbReference type="EC" id="5.1.3.4" evidence="4"/>
<dbReference type="EMBL" id="LT608328">
    <property type="protein sequence ID" value="SCM56238.1"/>
    <property type="molecule type" value="Genomic_DNA"/>
</dbReference>
<dbReference type="Gene3D" id="3.40.225.10">
    <property type="entry name" value="Class II aldolase/adducin N-terminal domain"/>
    <property type="match status" value="1"/>
</dbReference>
<evidence type="ECO:0000256" key="4">
    <source>
        <dbReference type="ARBA" id="ARBA00013186"/>
    </source>
</evidence>
<keyword evidence="11" id="KW-1185">Reference proteome</keyword>
<keyword evidence="7 10" id="KW-0413">Isomerase</keyword>
<dbReference type="Pfam" id="PF00596">
    <property type="entry name" value="Aldolase_II"/>
    <property type="match status" value="1"/>
</dbReference>
<dbReference type="AlphaFoldDB" id="A0A1G4G531"/>
<evidence type="ECO:0000256" key="8">
    <source>
        <dbReference type="ARBA" id="ARBA00023277"/>
    </source>
</evidence>
<dbReference type="GO" id="GO:0019323">
    <property type="term" value="P:pentose catabolic process"/>
    <property type="evidence" value="ECO:0007669"/>
    <property type="project" value="TreeGrafter"/>
</dbReference>
<evidence type="ECO:0000313" key="10">
    <source>
        <dbReference type="EMBL" id="SCM56238.1"/>
    </source>
</evidence>
<name>A0A1G4G531_9BACT</name>
<dbReference type="SMART" id="SM01007">
    <property type="entry name" value="Aldolase_II"/>
    <property type="match status" value="1"/>
</dbReference>